<dbReference type="InterPro" id="IPR009100">
    <property type="entry name" value="AcylCoA_DH/oxidase_NM_dom_sf"/>
</dbReference>
<evidence type="ECO:0000256" key="4">
    <source>
        <dbReference type="ARBA" id="ARBA00022827"/>
    </source>
</evidence>
<accession>A0A2W5WWC6</accession>
<dbReference type="InterPro" id="IPR037069">
    <property type="entry name" value="AcylCoA_DH/ox_N_sf"/>
</dbReference>
<dbReference type="InterPro" id="IPR046373">
    <property type="entry name" value="Acyl-CoA_Oxase/DH_mid-dom_sf"/>
</dbReference>
<evidence type="ECO:0000259" key="6">
    <source>
        <dbReference type="Pfam" id="PF00441"/>
    </source>
</evidence>
<feature type="domain" description="Acyl-CoA oxidase/dehydrogenase middle" evidence="7">
    <location>
        <begin position="150"/>
        <end position="252"/>
    </location>
</feature>
<comment type="similarity">
    <text evidence="2 5">Belongs to the acyl-CoA dehydrogenase family.</text>
</comment>
<evidence type="ECO:0000256" key="1">
    <source>
        <dbReference type="ARBA" id="ARBA00001974"/>
    </source>
</evidence>
<protein>
    <submittedName>
        <fullName evidence="9">Acyl-CoA dehydrogenase</fullName>
    </submittedName>
</protein>
<gene>
    <name evidence="9" type="ORF">DNL40_13030</name>
</gene>
<evidence type="ECO:0000259" key="8">
    <source>
        <dbReference type="Pfam" id="PF02771"/>
    </source>
</evidence>
<reference evidence="9 10" key="1">
    <citation type="submission" date="2018-06" db="EMBL/GenBank/DDBJ databases">
        <title>Whole genome sequencing of a novel hydrocarbon degrading bacterial strain, PW21 isolated from oil contaminated produced water sample.</title>
        <authorList>
            <person name="Nagkirti P."/>
            <person name="Shaikh A."/>
            <person name="Gowdaman V."/>
            <person name="Engineer A.E."/>
            <person name="Dagar S."/>
            <person name="Dhakephalkar P.K."/>
        </authorList>
    </citation>
    <scope>NUCLEOTIDE SEQUENCE [LARGE SCALE GENOMIC DNA]</scope>
    <source>
        <strain evidence="9 10">PW21</strain>
    </source>
</reference>
<dbReference type="Gene3D" id="2.40.110.10">
    <property type="entry name" value="Butyryl-CoA Dehydrogenase, subunit A, domain 2"/>
    <property type="match status" value="1"/>
</dbReference>
<evidence type="ECO:0000313" key="10">
    <source>
        <dbReference type="Proteomes" id="UP000248783"/>
    </source>
</evidence>
<dbReference type="InterPro" id="IPR036250">
    <property type="entry name" value="AcylCo_DH-like_C"/>
</dbReference>
<dbReference type="SUPFAM" id="SSF56645">
    <property type="entry name" value="Acyl-CoA dehydrogenase NM domain-like"/>
    <property type="match status" value="1"/>
</dbReference>
<dbReference type="Gene3D" id="1.20.140.10">
    <property type="entry name" value="Butyryl-CoA Dehydrogenase, subunit A, domain 3"/>
    <property type="match status" value="1"/>
</dbReference>
<evidence type="ECO:0000313" key="9">
    <source>
        <dbReference type="EMBL" id="PZR52135.1"/>
    </source>
</evidence>
<dbReference type="AlphaFoldDB" id="A0A2W5WWC6"/>
<keyword evidence="4 5" id="KW-0274">FAD</keyword>
<dbReference type="SUPFAM" id="SSF47203">
    <property type="entry name" value="Acyl-CoA dehydrogenase C-terminal domain-like"/>
    <property type="match status" value="1"/>
</dbReference>
<dbReference type="InterPro" id="IPR045008">
    <property type="entry name" value="ACX4-like"/>
</dbReference>
<dbReference type="GO" id="GO:0006635">
    <property type="term" value="P:fatty acid beta-oxidation"/>
    <property type="evidence" value="ECO:0007669"/>
    <property type="project" value="InterPro"/>
</dbReference>
<sequence length="418" mass="44656">MSAAKPPIMPGVTAPHYDVAQPLDVDYVGAFADATAEERAHQLKVRQFVQDQVLPVIDGYWERAEVPFDLVKAMGELDLLRDGVDVPGRPHVTLMAEGLASMEMSRGDGSMATVCGVQGGLALRSIVMHGSPEQVERYAEPMARGEILGAFALTEPTHGSDSVSLETTARRTVRDGVEGYVIDGEKKWIGFGSCGHVTVVWARLVDGDGGPGDNQVHGFLVPQDAPGYRATTIEGKVSLRAIWQAHIVLDDVFVPADAALPGATSFKATSQVLFATRLGVAWSAVGHALACYEAAVQYVGQRIQFGRPLAANQLVQERLTRMLSTLTQMQLLVARTTRLAEAGELTGPQASLAKLTCTRGAREIAATARDMLGGNGILLGNRVARHFADIEALHTYEGTESMNALIVGRDITGVSAFV</sequence>
<dbReference type="Pfam" id="PF00441">
    <property type="entry name" value="Acyl-CoA_dh_1"/>
    <property type="match status" value="1"/>
</dbReference>
<keyword evidence="10" id="KW-1185">Reference proteome</keyword>
<dbReference type="Pfam" id="PF02771">
    <property type="entry name" value="Acyl-CoA_dh_N"/>
    <property type="match status" value="1"/>
</dbReference>
<evidence type="ECO:0000256" key="5">
    <source>
        <dbReference type="RuleBase" id="RU362125"/>
    </source>
</evidence>
<feature type="domain" description="Acyl-CoA dehydrogenase/oxidase C-terminal" evidence="6">
    <location>
        <begin position="268"/>
        <end position="411"/>
    </location>
</feature>
<comment type="caution">
    <text evidence="9">The sequence shown here is derived from an EMBL/GenBank/DDBJ whole genome shotgun (WGS) entry which is preliminary data.</text>
</comment>
<evidence type="ECO:0000256" key="3">
    <source>
        <dbReference type="ARBA" id="ARBA00022630"/>
    </source>
</evidence>
<dbReference type="InterPro" id="IPR006091">
    <property type="entry name" value="Acyl-CoA_Oxase/DH_mid-dom"/>
</dbReference>
<dbReference type="EMBL" id="QKWH01000012">
    <property type="protein sequence ID" value="PZR52135.1"/>
    <property type="molecule type" value="Genomic_DNA"/>
</dbReference>
<name>A0A2W5WWC6_9MICO</name>
<dbReference type="GO" id="GO:0050660">
    <property type="term" value="F:flavin adenine dinucleotide binding"/>
    <property type="evidence" value="ECO:0007669"/>
    <property type="project" value="InterPro"/>
</dbReference>
<keyword evidence="3 5" id="KW-0285">Flavoprotein</keyword>
<dbReference type="Gene3D" id="1.10.540.10">
    <property type="entry name" value="Acyl-CoA dehydrogenase/oxidase, N-terminal domain"/>
    <property type="match status" value="1"/>
</dbReference>
<dbReference type="PANTHER" id="PTHR43188">
    <property type="entry name" value="ACYL-COENZYME A OXIDASE"/>
    <property type="match status" value="1"/>
</dbReference>
<proteinExistence type="inferred from homology"/>
<keyword evidence="5" id="KW-0560">Oxidoreductase</keyword>
<evidence type="ECO:0000259" key="7">
    <source>
        <dbReference type="Pfam" id="PF02770"/>
    </source>
</evidence>
<dbReference type="RefSeq" id="WP_111251698.1">
    <property type="nucleotide sequence ID" value="NZ_QKWH01000012.1"/>
</dbReference>
<organism evidence="9 10">
    <name type="scientific">Xylanimonas oleitrophica</name>
    <dbReference type="NCBI Taxonomy" id="2607479"/>
    <lineage>
        <taxon>Bacteria</taxon>
        <taxon>Bacillati</taxon>
        <taxon>Actinomycetota</taxon>
        <taxon>Actinomycetes</taxon>
        <taxon>Micrococcales</taxon>
        <taxon>Promicromonosporaceae</taxon>
        <taxon>Xylanimonas</taxon>
    </lineage>
</organism>
<dbReference type="GO" id="GO:0003995">
    <property type="term" value="F:acyl-CoA dehydrogenase activity"/>
    <property type="evidence" value="ECO:0007669"/>
    <property type="project" value="InterPro"/>
</dbReference>
<dbReference type="Proteomes" id="UP000248783">
    <property type="component" value="Unassembled WGS sequence"/>
</dbReference>
<dbReference type="PANTHER" id="PTHR43188:SF1">
    <property type="entry name" value="ACYL-COA DEHYDROGENASE"/>
    <property type="match status" value="1"/>
</dbReference>
<evidence type="ECO:0000256" key="2">
    <source>
        <dbReference type="ARBA" id="ARBA00009347"/>
    </source>
</evidence>
<dbReference type="InterPro" id="IPR009075">
    <property type="entry name" value="AcylCo_DH/oxidase_C"/>
</dbReference>
<comment type="cofactor">
    <cofactor evidence="1 5">
        <name>FAD</name>
        <dbReference type="ChEBI" id="CHEBI:57692"/>
    </cofactor>
</comment>
<dbReference type="InterPro" id="IPR013786">
    <property type="entry name" value="AcylCoA_DH/ox_N"/>
</dbReference>
<feature type="domain" description="Acyl-CoA dehydrogenase/oxidase N-terminal" evidence="8">
    <location>
        <begin position="35"/>
        <end position="146"/>
    </location>
</feature>
<dbReference type="Pfam" id="PF02770">
    <property type="entry name" value="Acyl-CoA_dh_M"/>
    <property type="match status" value="1"/>
</dbReference>